<dbReference type="PROSITE" id="PS51898">
    <property type="entry name" value="TYR_RECOMBINASE"/>
    <property type="match status" value="1"/>
</dbReference>
<comment type="caution">
    <text evidence="3">The sequence shown here is derived from an EMBL/GenBank/DDBJ whole genome shotgun (WGS) entry which is preliminary data.</text>
</comment>
<name>A0A7M3M9R4_9BACT</name>
<sequence>GESPVAHVKRPKVDNRRVRFLTADEAEALLAKLKDSSQNLHDMALLSLFSGLRAGEIFNLIWGSVGLEAGTLCL</sequence>
<organism evidence="3 4">
    <name type="scientific">Oceanidesulfovibrio indonesiensis</name>
    <dbReference type="NCBI Taxonomy" id="54767"/>
    <lineage>
        <taxon>Bacteria</taxon>
        <taxon>Pseudomonadati</taxon>
        <taxon>Thermodesulfobacteriota</taxon>
        <taxon>Desulfovibrionia</taxon>
        <taxon>Desulfovibrionales</taxon>
        <taxon>Desulfovibrionaceae</taxon>
        <taxon>Oceanidesulfovibrio</taxon>
    </lineage>
</organism>
<dbReference type="SUPFAM" id="SSF56349">
    <property type="entry name" value="DNA breaking-rejoining enzymes"/>
    <property type="match status" value="1"/>
</dbReference>
<accession>A0A7M3M9R4</accession>
<dbReference type="GO" id="GO:0015074">
    <property type="term" value="P:DNA integration"/>
    <property type="evidence" value="ECO:0007669"/>
    <property type="project" value="InterPro"/>
</dbReference>
<dbReference type="InterPro" id="IPR002104">
    <property type="entry name" value="Integrase_catalytic"/>
</dbReference>
<dbReference type="GO" id="GO:0003677">
    <property type="term" value="F:DNA binding"/>
    <property type="evidence" value="ECO:0007669"/>
    <property type="project" value="InterPro"/>
</dbReference>
<keyword evidence="1" id="KW-0233">DNA recombination</keyword>
<keyword evidence="4" id="KW-1185">Reference proteome</keyword>
<evidence type="ECO:0000313" key="3">
    <source>
        <dbReference type="EMBL" id="TVM13074.1"/>
    </source>
</evidence>
<evidence type="ECO:0000313" key="4">
    <source>
        <dbReference type="Proteomes" id="UP000448292"/>
    </source>
</evidence>
<protein>
    <submittedName>
        <fullName evidence="3">Site-specific integrase</fullName>
    </submittedName>
</protein>
<gene>
    <name evidence="3" type="ORF">DPQ33_18400</name>
</gene>
<dbReference type="InterPro" id="IPR011010">
    <property type="entry name" value="DNA_brk_join_enz"/>
</dbReference>
<feature type="non-terminal residue" evidence="3">
    <location>
        <position position="1"/>
    </location>
</feature>
<dbReference type="EMBL" id="QMIE01000052">
    <property type="protein sequence ID" value="TVM13074.1"/>
    <property type="molecule type" value="Genomic_DNA"/>
</dbReference>
<evidence type="ECO:0000259" key="2">
    <source>
        <dbReference type="PROSITE" id="PS51898"/>
    </source>
</evidence>
<feature type="non-terminal residue" evidence="3">
    <location>
        <position position="74"/>
    </location>
</feature>
<reference evidence="3 4" key="1">
    <citation type="submission" date="2018-06" db="EMBL/GenBank/DDBJ databases">
        <title>Complete genome of Desulfovibrio indonesiensis P37SLT.</title>
        <authorList>
            <person name="Crispim J.S."/>
            <person name="Vidigal P.M.P."/>
            <person name="Silva L.C.F."/>
            <person name="Laguardia C.N."/>
            <person name="Araujo L.C."/>
            <person name="Dias R.S."/>
            <person name="Sousa M.P."/>
            <person name="Paula S.O."/>
            <person name="Silva C."/>
        </authorList>
    </citation>
    <scope>NUCLEOTIDE SEQUENCE [LARGE SCALE GENOMIC DNA]</scope>
    <source>
        <strain evidence="3 4">P37SLT</strain>
    </source>
</reference>
<dbReference type="AlphaFoldDB" id="A0A7M3M9R4"/>
<evidence type="ECO:0000256" key="1">
    <source>
        <dbReference type="ARBA" id="ARBA00023172"/>
    </source>
</evidence>
<dbReference type="Proteomes" id="UP000448292">
    <property type="component" value="Unassembled WGS sequence"/>
</dbReference>
<dbReference type="InterPro" id="IPR013762">
    <property type="entry name" value="Integrase-like_cat_sf"/>
</dbReference>
<dbReference type="Gene3D" id="1.10.443.10">
    <property type="entry name" value="Intergrase catalytic core"/>
    <property type="match status" value="1"/>
</dbReference>
<feature type="domain" description="Tyr recombinase" evidence="2">
    <location>
        <begin position="16"/>
        <end position="74"/>
    </location>
</feature>
<dbReference type="GO" id="GO:0006310">
    <property type="term" value="P:DNA recombination"/>
    <property type="evidence" value="ECO:0007669"/>
    <property type="project" value="UniProtKB-KW"/>
</dbReference>
<proteinExistence type="predicted"/>